<dbReference type="Proteomes" id="UP001165121">
    <property type="component" value="Unassembled WGS sequence"/>
</dbReference>
<organism evidence="2 3">
    <name type="scientific">Phytophthora fragariaefolia</name>
    <dbReference type="NCBI Taxonomy" id="1490495"/>
    <lineage>
        <taxon>Eukaryota</taxon>
        <taxon>Sar</taxon>
        <taxon>Stramenopiles</taxon>
        <taxon>Oomycota</taxon>
        <taxon>Peronosporomycetes</taxon>
        <taxon>Peronosporales</taxon>
        <taxon>Peronosporaceae</taxon>
        <taxon>Phytophthora</taxon>
    </lineage>
</organism>
<reference evidence="2" key="1">
    <citation type="submission" date="2023-04" db="EMBL/GenBank/DDBJ databases">
        <title>Phytophthora fragariaefolia NBRC 109709.</title>
        <authorList>
            <person name="Ichikawa N."/>
            <person name="Sato H."/>
            <person name="Tonouchi N."/>
        </authorList>
    </citation>
    <scope>NUCLEOTIDE SEQUENCE</scope>
    <source>
        <strain evidence="2">NBRC 109709</strain>
    </source>
</reference>
<evidence type="ECO:0000313" key="3">
    <source>
        <dbReference type="Proteomes" id="UP001165121"/>
    </source>
</evidence>
<dbReference type="EMBL" id="BSXT01000339">
    <property type="protein sequence ID" value="GMF24857.1"/>
    <property type="molecule type" value="Genomic_DNA"/>
</dbReference>
<feature type="compositionally biased region" description="Acidic residues" evidence="1">
    <location>
        <begin position="87"/>
        <end position="96"/>
    </location>
</feature>
<comment type="caution">
    <text evidence="2">The sequence shown here is derived from an EMBL/GenBank/DDBJ whole genome shotgun (WGS) entry which is preliminary data.</text>
</comment>
<gene>
    <name evidence="2" type="ORF">Pfra01_000429700</name>
</gene>
<keyword evidence="3" id="KW-1185">Reference proteome</keyword>
<accession>A0A9W6X017</accession>
<dbReference type="AlphaFoldDB" id="A0A9W6X017"/>
<evidence type="ECO:0000256" key="1">
    <source>
        <dbReference type="SAM" id="MobiDB-lite"/>
    </source>
</evidence>
<protein>
    <submittedName>
        <fullName evidence="2">Unnamed protein product</fullName>
    </submittedName>
</protein>
<sequence length="240" mass="26459">MIRYVLPFAFLHSMRTSITPSPYRPQQLESFVEPLPRQFSQLVVIFEFFEQSKMDTTELLNDEGAADWKIELSDEEDAEGAPGDTVANEEEAEESDNEARATDSTPPTSYFTQLSTTFFWKVDVLSVLAAWLFTKGFCSSFEAKCHIMDVMFLCAVARSHGDRNGDVGLCPVVERSIAQKTSVNCPDGVEQLRPVSITRDILTVFQRCYDATSLANACASMLSIAASGTLVAPKAKSSAP</sequence>
<evidence type="ECO:0000313" key="2">
    <source>
        <dbReference type="EMBL" id="GMF24857.1"/>
    </source>
</evidence>
<name>A0A9W6X017_9STRA</name>
<proteinExistence type="predicted"/>
<feature type="region of interest" description="Disordered" evidence="1">
    <location>
        <begin position="74"/>
        <end position="106"/>
    </location>
</feature>